<accession>A0ACD4R5S0</accession>
<protein>
    <submittedName>
        <fullName evidence="1">Cobyrinate a,c-diamide synthase</fullName>
    </submittedName>
</protein>
<name>A0ACD4R5S0_9BACI</name>
<evidence type="ECO:0000313" key="1">
    <source>
        <dbReference type="EMBL" id="WHZ55794.1"/>
    </source>
</evidence>
<dbReference type="Proteomes" id="UP001226091">
    <property type="component" value="Chromosome"/>
</dbReference>
<organism evidence="1 2">
    <name type="scientific">Metabacillus hrfriensis</name>
    <dbReference type="NCBI Taxonomy" id="3048891"/>
    <lineage>
        <taxon>Bacteria</taxon>
        <taxon>Bacillati</taxon>
        <taxon>Bacillota</taxon>
        <taxon>Bacilli</taxon>
        <taxon>Bacillales</taxon>
        <taxon>Bacillaceae</taxon>
        <taxon>Metabacillus</taxon>
    </lineage>
</organism>
<proteinExistence type="predicted"/>
<keyword evidence="2" id="KW-1185">Reference proteome</keyword>
<gene>
    <name evidence="1" type="ORF">QLQ22_13785</name>
</gene>
<sequence length="464" mass="50723">MAERRIVIAGTGSGVGKTTLTIGLMSALIKKGLTVQGFKCGPDYIDPSYHTAVTKRIARNLDSWMLSKDTVVDIFTHGSRGADISIIEGVMGFFDGKNPKTNQGSTAEISMITGTPVLLVVNCASMARSAAAIVKGFQLFADGPRIEGVIANKVGSEGHFKLVKTAIEQECQVPVIGYLGRELDIEIPERHLGLIPSIERGDLDPFFDRLGELVLETVDIDKLLEISLASPLNKNEASALFEKKAEKTVKIAVAKDAAFNFYYPENLEILESYGAEIVYFSPLSDEALPAGVNGLYLGGGFPEEFAPALSNNHIAKDSIKQAIEQGLPTLAECGGFMYLTDSIEATNRISYPMAGVISGDVKMQSKRAALGYREINGRKNNFLIGENEKAKGHEFHYSTFHSENEIEYAYETKGMRGTKKEGYLKHNLVAGYTHFHFASCSEMVMNWIEKCKEIKAMSKGVQSF</sequence>
<dbReference type="EMBL" id="CP126116">
    <property type="protein sequence ID" value="WHZ55794.1"/>
    <property type="molecule type" value="Genomic_DNA"/>
</dbReference>
<evidence type="ECO:0000313" key="2">
    <source>
        <dbReference type="Proteomes" id="UP001226091"/>
    </source>
</evidence>
<reference evidence="2" key="1">
    <citation type="journal article" date="2025" name="Aquaculture">
        <title>Assessment of the bioflocculant production and safety properties of Metabacillus hrfriensis sp. nov. based on phenotypic and whole-genome sequencing analysis.</title>
        <authorList>
            <person name="Zhang R."/>
            <person name="Zhao Z."/>
            <person name="Luo L."/>
            <person name="Wang S."/>
            <person name="Guo K."/>
            <person name="Xu W."/>
        </authorList>
    </citation>
    <scope>NUCLEOTIDE SEQUENCE [LARGE SCALE GENOMIC DNA]</scope>
    <source>
        <strain evidence="2">CT-WN-B3</strain>
    </source>
</reference>